<organism evidence="3 4">
    <name type="scientific">Pseudocercospora fijiensis (strain CIRAD86)</name>
    <name type="common">Black leaf streak disease fungus</name>
    <name type="synonym">Mycosphaerella fijiensis</name>
    <dbReference type="NCBI Taxonomy" id="383855"/>
    <lineage>
        <taxon>Eukaryota</taxon>
        <taxon>Fungi</taxon>
        <taxon>Dikarya</taxon>
        <taxon>Ascomycota</taxon>
        <taxon>Pezizomycotina</taxon>
        <taxon>Dothideomycetes</taxon>
        <taxon>Dothideomycetidae</taxon>
        <taxon>Mycosphaerellales</taxon>
        <taxon>Mycosphaerellaceae</taxon>
        <taxon>Pseudocercospora</taxon>
    </lineage>
</organism>
<feature type="transmembrane region" description="Helical" evidence="2">
    <location>
        <begin position="112"/>
        <end position="135"/>
    </location>
</feature>
<evidence type="ECO:0000313" key="4">
    <source>
        <dbReference type="Proteomes" id="UP000016932"/>
    </source>
</evidence>
<dbReference type="OrthoDB" id="3560895at2759"/>
<dbReference type="KEGG" id="pfj:MYCFIDRAFT_179625"/>
<feature type="transmembrane region" description="Helical" evidence="2">
    <location>
        <begin position="171"/>
        <end position="190"/>
    </location>
</feature>
<dbReference type="AlphaFoldDB" id="M3A1C8"/>
<keyword evidence="4" id="KW-1185">Reference proteome</keyword>
<protein>
    <submittedName>
        <fullName evidence="3">Uncharacterized protein</fullName>
    </submittedName>
</protein>
<evidence type="ECO:0000313" key="3">
    <source>
        <dbReference type="EMBL" id="EME78186.1"/>
    </source>
</evidence>
<feature type="transmembrane region" description="Helical" evidence="2">
    <location>
        <begin position="49"/>
        <end position="68"/>
    </location>
</feature>
<keyword evidence="2" id="KW-0472">Membrane</keyword>
<dbReference type="GeneID" id="19334166"/>
<dbReference type="HOGENOM" id="CLU_434200_0_0_1"/>
<accession>M3A1C8</accession>
<keyword evidence="2" id="KW-1133">Transmembrane helix</keyword>
<reference evidence="3 4" key="1">
    <citation type="journal article" date="2012" name="PLoS Pathog.">
        <title>Diverse lifestyles and strategies of plant pathogenesis encoded in the genomes of eighteen Dothideomycetes fungi.</title>
        <authorList>
            <person name="Ohm R.A."/>
            <person name="Feau N."/>
            <person name="Henrissat B."/>
            <person name="Schoch C.L."/>
            <person name="Horwitz B.A."/>
            <person name="Barry K.W."/>
            <person name="Condon B.J."/>
            <person name="Copeland A.C."/>
            <person name="Dhillon B."/>
            <person name="Glaser F."/>
            <person name="Hesse C.N."/>
            <person name="Kosti I."/>
            <person name="LaButti K."/>
            <person name="Lindquist E.A."/>
            <person name="Lucas S."/>
            <person name="Salamov A.A."/>
            <person name="Bradshaw R.E."/>
            <person name="Ciuffetti L."/>
            <person name="Hamelin R.C."/>
            <person name="Kema G.H.J."/>
            <person name="Lawrence C."/>
            <person name="Scott J.A."/>
            <person name="Spatafora J.W."/>
            <person name="Turgeon B.G."/>
            <person name="de Wit P.J.G.M."/>
            <person name="Zhong S."/>
            <person name="Goodwin S.B."/>
            <person name="Grigoriev I.V."/>
        </authorList>
    </citation>
    <scope>NUCLEOTIDE SEQUENCE [LARGE SCALE GENOMIC DNA]</scope>
    <source>
        <strain evidence="3 4">CIRAD86</strain>
    </source>
</reference>
<dbReference type="EMBL" id="KB446564">
    <property type="protein sequence ID" value="EME78186.1"/>
    <property type="molecule type" value="Genomic_DNA"/>
</dbReference>
<proteinExistence type="predicted"/>
<gene>
    <name evidence="3" type="ORF">MYCFIDRAFT_179625</name>
</gene>
<dbReference type="RefSeq" id="XP_007931862.1">
    <property type="nucleotide sequence ID" value="XM_007933671.1"/>
</dbReference>
<dbReference type="VEuPathDB" id="FungiDB:MYCFIDRAFT_179625"/>
<dbReference type="Proteomes" id="UP000016932">
    <property type="component" value="Unassembled WGS sequence"/>
</dbReference>
<feature type="region of interest" description="Disordered" evidence="1">
    <location>
        <begin position="371"/>
        <end position="397"/>
    </location>
</feature>
<sequence>MCLANFEVPRRRPIRVGFSVVLSRTKPKGAPTFVEFQHRELHNKNNMRPTLITFAATIAFALNVWATTSGSQCLCRDMGHCGNQGAYGCIQIEVVKLVKENAPVSSIATTSIILNILIAMMMLEAALSAVLLFSISLRYKKPLYSASVRNSNSAKQCIVKISNIIQRGGEAGFAILSPVGILYVFSQVAFPCPEFHDPFLGFQTPESLTAIGKKQLWLAFEIGRSSWPWRCDERGSVTLSGSFEARETAMFRFFTLVLVLVFDSKAQAQAQGVEKRQDSQLDRLGFCYGDGAICSIGNDLYSHISFRCNAYDNDIDKLNPWYKCLCTNGYVAVNEAQMSSPDVTVIPEMETRKAARVRAVLKAGSSFNATYTGPPPPGHATATPAHSTASVTGSGRSSLITTTDATASTARRRLKLSAEALAIGDQLWWSSCEVQAGRTSVASAAVFVRMLVVSIRYQPLQLFAHPSLSVYFIRATMRWCRNSARRVKLRTRVHPTEYGQRQDHELPRAYSRVNLGDSESSDEYENAEHGSGKFALSVVSIQSPRYHITCPFFAPQAKESNIHSPKAQVIARHTPGHRDNGISRTSSYHGSFILLSSSLAPTTRFDASISRRIYSLASPGEVLCKVSITG</sequence>
<evidence type="ECO:0000256" key="1">
    <source>
        <dbReference type="SAM" id="MobiDB-lite"/>
    </source>
</evidence>
<name>M3A1C8_PSEFD</name>
<feature type="compositionally biased region" description="Low complexity" evidence="1">
    <location>
        <begin position="379"/>
        <end position="390"/>
    </location>
</feature>
<evidence type="ECO:0000256" key="2">
    <source>
        <dbReference type="SAM" id="Phobius"/>
    </source>
</evidence>
<keyword evidence="2" id="KW-0812">Transmembrane</keyword>